<protein>
    <submittedName>
        <fullName evidence="2">Uncharacterized protein</fullName>
    </submittedName>
</protein>
<accession>A0A914D349</accession>
<name>A0A914D349_9BILA</name>
<dbReference type="Proteomes" id="UP000887540">
    <property type="component" value="Unplaced"/>
</dbReference>
<dbReference type="AlphaFoldDB" id="A0A914D349"/>
<sequence>MIFAPDDNKMPSIRELLENELFSDVTIVRMSQKEIKIPMRVKNLFETASQGILSRFEKYKKTFNVKLKVEKMQRFLDSEPEKLRRKKIVMEQLELSRSAVQ</sequence>
<keyword evidence="1" id="KW-1185">Reference proteome</keyword>
<evidence type="ECO:0000313" key="2">
    <source>
        <dbReference type="WBParaSite" id="ACRNAN_scaffold17062.g15898.t1"/>
    </source>
</evidence>
<reference evidence="2" key="1">
    <citation type="submission" date="2022-11" db="UniProtKB">
        <authorList>
            <consortium name="WormBaseParasite"/>
        </authorList>
    </citation>
    <scope>IDENTIFICATION</scope>
</reference>
<evidence type="ECO:0000313" key="1">
    <source>
        <dbReference type="Proteomes" id="UP000887540"/>
    </source>
</evidence>
<organism evidence="1 2">
    <name type="scientific">Acrobeloides nanus</name>
    <dbReference type="NCBI Taxonomy" id="290746"/>
    <lineage>
        <taxon>Eukaryota</taxon>
        <taxon>Metazoa</taxon>
        <taxon>Ecdysozoa</taxon>
        <taxon>Nematoda</taxon>
        <taxon>Chromadorea</taxon>
        <taxon>Rhabditida</taxon>
        <taxon>Tylenchina</taxon>
        <taxon>Cephalobomorpha</taxon>
        <taxon>Cephaloboidea</taxon>
        <taxon>Cephalobidae</taxon>
        <taxon>Acrobeloides</taxon>
    </lineage>
</organism>
<proteinExistence type="predicted"/>
<dbReference type="WBParaSite" id="ACRNAN_scaffold17062.g15898.t1">
    <property type="protein sequence ID" value="ACRNAN_scaffold17062.g15898.t1"/>
    <property type="gene ID" value="ACRNAN_scaffold17062.g15898"/>
</dbReference>